<reference evidence="3 4" key="1">
    <citation type="submission" date="2018-02" db="EMBL/GenBank/DDBJ databases">
        <title>Reclassifiation of [Polyangium] brachysporum DSM 7029 as Guopingzhaonella breviflexa gen. nov., sp. nov., a member of the family Comamonadaceae.</title>
        <authorList>
            <person name="Tang B."/>
        </authorList>
    </citation>
    <scope>NUCLEOTIDE SEQUENCE [LARGE SCALE GENOMIC DNA]</scope>
    <source>
        <strain evidence="3 4">BCRC 80649</strain>
    </source>
</reference>
<keyword evidence="1" id="KW-0812">Transmembrane</keyword>
<dbReference type="EMBL" id="PSNX01000002">
    <property type="protein sequence ID" value="PPE67704.1"/>
    <property type="molecule type" value="Genomic_DNA"/>
</dbReference>
<sequence length="261" mass="29247">MTHTQAPSLFADTEVLQPAAAKAGPHHPSGRLVDLLYEGFYMLFLLKNKHSPTDAQTLRNSIRDFLTEFERNSMQADASAEDVYLAKYAFCALVDETVLTSSFKVRDEWERQPLQLQFFGDQLAGENFFVHLEQLRQQGAARLAALEVFHMCLLLGFQGKYLLEGPEKLGYLTARLSDEIAHLKGRKSSLAPHWAPPDRIRHVLRSVTPLWVLAGGFLLLALAAFAGLRTTLSHQTRSTLAEYQQLVQLPPQAAHLVITLP</sequence>
<dbReference type="Gene3D" id="1.25.40.590">
    <property type="entry name" value="Type IV / VI secretion system, DotU"/>
    <property type="match status" value="1"/>
</dbReference>
<name>A0A2S5SY59_9BURK</name>
<keyword evidence="1" id="KW-0472">Membrane</keyword>
<dbReference type="NCBIfam" id="NF038228">
    <property type="entry name" value="IcmH_DotU_IVB"/>
    <property type="match status" value="1"/>
</dbReference>
<dbReference type="PANTHER" id="PTHR38033:SF1">
    <property type="entry name" value="DOTU FAMILY TYPE IV_VI SECRETION SYSTEM PROTEIN"/>
    <property type="match status" value="1"/>
</dbReference>
<dbReference type="InterPro" id="IPR017732">
    <property type="entry name" value="T4/T6SS_DotU"/>
</dbReference>
<dbReference type="PANTHER" id="PTHR38033">
    <property type="entry name" value="MEMBRANE PROTEIN-RELATED"/>
    <property type="match status" value="1"/>
</dbReference>
<keyword evidence="1" id="KW-1133">Transmembrane helix</keyword>
<dbReference type="OrthoDB" id="345640at2"/>
<dbReference type="InterPro" id="IPR038522">
    <property type="entry name" value="T4/T6SS_DotU_sf"/>
</dbReference>
<organism evidence="3 4">
    <name type="scientific">Caldimonas caldifontis</name>
    <dbReference type="NCBI Taxonomy" id="1452508"/>
    <lineage>
        <taxon>Bacteria</taxon>
        <taxon>Pseudomonadati</taxon>
        <taxon>Pseudomonadota</taxon>
        <taxon>Betaproteobacteria</taxon>
        <taxon>Burkholderiales</taxon>
        <taxon>Sphaerotilaceae</taxon>
        <taxon>Caldimonas</taxon>
    </lineage>
</organism>
<dbReference type="Proteomes" id="UP000238605">
    <property type="component" value="Unassembled WGS sequence"/>
</dbReference>
<protein>
    <submittedName>
        <fullName evidence="3">Type VI secretion system protein ImpK</fullName>
    </submittedName>
</protein>
<evidence type="ECO:0000313" key="4">
    <source>
        <dbReference type="Proteomes" id="UP000238605"/>
    </source>
</evidence>
<evidence type="ECO:0000313" key="3">
    <source>
        <dbReference type="EMBL" id="PPE67704.1"/>
    </source>
</evidence>
<keyword evidence="4" id="KW-1185">Reference proteome</keyword>
<accession>A0A2S5SY59</accession>
<dbReference type="Pfam" id="PF09850">
    <property type="entry name" value="DotU"/>
    <property type="match status" value="1"/>
</dbReference>
<dbReference type="NCBIfam" id="TIGR03349">
    <property type="entry name" value="IV_VI_DotU"/>
    <property type="match status" value="1"/>
</dbReference>
<evidence type="ECO:0000256" key="1">
    <source>
        <dbReference type="SAM" id="Phobius"/>
    </source>
</evidence>
<feature type="domain" description="Type IV / VI secretion system DotU" evidence="2">
    <location>
        <begin position="32"/>
        <end position="230"/>
    </location>
</feature>
<gene>
    <name evidence="3" type="ORF">C1704_02235</name>
</gene>
<evidence type="ECO:0000259" key="2">
    <source>
        <dbReference type="Pfam" id="PF09850"/>
    </source>
</evidence>
<comment type="caution">
    <text evidence="3">The sequence shown here is derived from an EMBL/GenBank/DDBJ whole genome shotgun (WGS) entry which is preliminary data.</text>
</comment>
<feature type="transmembrane region" description="Helical" evidence="1">
    <location>
        <begin position="210"/>
        <end position="228"/>
    </location>
</feature>
<dbReference type="RefSeq" id="WP_104300577.1">
    <property type="nucleotide sequence ID" value="NZ_PSNX01000002.1"/>
</dbReference>
<dbReference type="AlphaFoldDB" id="A0A2S5SY59"/>
<proteinExistence type="predicted"/>